<protein>
    <recommendedName>
        <fullName evidence="1">CHAT domain-containing protein</fullName>
    </recommendedName>
</protein>
<dbReference type="AlphaFoldDB" id="A0A2R4SW12"/>
<dbReference type="KEGG" id="slk:SLUN_01120"/>
<gene>
    <name evidence="2" type="ORF">SLUN_01120</name>
</gene>
<dbReference type="GeneID" id="55653891"/>
<dbReference type="Pfam" id="PF12770">
    <property type="entry name" value="CHAT"/>
    <property type="match status" value="1"/>
</dbReference>
<dbReference type="Proteomes" id="UP000244201">
    <property type="component" value="Chromosome"/>
</dbReference>
<dbReference type="EMBL" id="CP026304">
    <property type="protein sequence ID" value="AVZ71059.1"/>
    <property type="molecule type" value="Genomic_DNA"/>
</dbReference>
<sequence>MTGSLDADVTVRVHRAESTHIVFHARNGTPTLTMALAQQGVMDEARRQLDAGLLELKDVLPDLEVDDRDVPEVFDVLHRIGTGLGFLLFGLQGDVIQGLETFWNRALPYGRNPDLPPPLVECIGDKDTFLPLELLPLFQGYPNKPRNRAEFIVECRNLVGFSCMVKRSMLLSAPIPSGLCLEATPGGRLPLRFLQHDQLEGARKELGWFTSAAAHRVEVDGPYPYGDTAAATLAEQIFDPRRSLAGELRNIPDQILHFACHCYATLNSPLDNAIELSGGGQELRVKLRAIGEDLYGLRSRPGQDSCEMPLVVMNACGAARMHATSALSFPYLFLMNGNRGFIGSEIEVPDALAAEFSKALYERFLLRRLPLGRSVFEARSSLLHTYGNPLGIAYAAYVDPQLHVCPELTEEVHVSTN</sequence>
<organism evidence="2 3">
    <name type="scientific">Streptomyces lunaelactis</name>
    <dbReference type="NCBI Taxonomy" id="1535768"/>
    <lineage>
        <taxon>Bacteria</taxon>
        <taxon>Bacillati</taxon>
        <taxon>Actinomycetota</taxon>
        <taxon>Actinomycetes</taxon>
        <taxon>Kitasatosporales</taxon>
        <taxon>Streptomycetaceae</taxon>
        <taxon>Streptomyces</taxon>
    </lineage>
</organism>
<evidence type="ECO:0000313" key="2">
    <source>
        <dbReference type="EMBL" id="AVZ71059.1"/>
    </source>
</evidence>
<evidence type="ECO:0000259" key="1">
    <source>
        <dbReference type="Pfam" id="PF12770"/>
    </source>
</evidence>
<dbReference type="RefSeq" id="WP_108146755.1">
    <property type="nucleotide sequence ID" value="NZ_CP026304.1"/>
</dbReference>
<evidence type="ECO:0000313" key="3">
    <source>
        <dbReference type="Proteomes" id="UP000244201"/>
    </source>
</evidence>
<proteinExistence type="predicted"/>
<reference evidence="2 3" key="1">
    <citation type="submission" date="2018-01" db="EMBL/GenBank/DDBJ databases">
        <title>Complete genome sequence of Streptomyces lunaelactis MM109T, a Ferroverdin A producer isolated from cave moonmilk deposits.</title>
        <authorList>
            <person name="Naome A."/>
            <person name="Martinet L."/>
            <person name="Maciejewska M."/>
            <person name="Anderssen S."/>
            <person name="Adam D."/>
            <person name="Tenconi E."/>
            <person name="Deflandre B."/>
            <person name="Arguelles-Arias A."/>
            <person name="Calusinska M."/>
            <person name="Copieters W."/>
            <person name="Karim L."/>
            <person name="Hanikenne M."/>
            <person name="Baurain D."/>
            <person name="van Wezel G."/>
            <person name="Smargiasso N."/>
            <person name="de Pauw E."/>
            <person name="Delfosse P."/>
            <person name="Rigali S."/>
        </authorList>
    </citation>
    <scope>NUCLEOTIDE SEQUENCE [LARGE SCALE GENOMIC DNA]</scope>
    <source>
        <strain evidence="2 3">MM109</strain>
    </source>
</reference>
<accession>A0A2R4SW12</accession>
<keyword evidence="3" id="KW-1185">Reference proteome</keyword>
<dbReference type="InterPro" id="IPR024983">
    <property type="entry name" value="CHAT_dom"/>
</dbReference>
<name>A0A2R4SW12_9ACTN</name>
<dbReference type="OrthoDB" id="3338105at2"/>
<feature type="domain" description="CHAT" evidence="1">
    <location>
        <begin position="252"/>
        <end position="385"/>
    </location>
</feature>